<dbReference type="PANTHER" id="PTHR21228:SF40">
    <property type="entry name" value="LD45607P"/>
    <property type="match status" value="1"/>
</dbReference>
<dbReference type="GO" id="GO:0035770">
    <property type="term" value="C:ribonucleoprotein granule"/>
    <property type="evidence" value="ECO:0007669"/>
    <property type="project" value="TreeGrafter"/>
</dbReference>
<dbReference type="EMBL" id="HBGA01015926">
    <property type="protein sequence ID" value="CAD8995121.1"/>
    <property type="molecule type" value="Transcribed_RNA"/>
</dbReference>
<dbReference type="GO" id="GO:0003723">
    <property type="term" value="F:RNA binding"/>
    <property type="evidence" value="ECO:0007669"/>
    <property type="project" value="TreeGrafter"/>
</dbReference>
<accession>A0A7S1N485</accession>
<protein>
    <recommendedName>
        <fullName evidence="2">RAP domain-containing protein</fullName>
    </recommendedName>
</protein>
<dbReference type="PANTHER" id="PTHR21228">
    <property type="entry name" value="FAST LEU-RICH DOMAIN-CONTAINING"/>
    <property type="match status" value="1"/>
</dbReference>
<feature type="compositionally biased region" description="Basic residues" evidence="1">
    <location>
        <begin position="34"/>
        <end position="45"/>
    </location>
</feature>
<sequence>MEVEQKRKIFFARLECINNNYSGQKGKREGTTKREKRNNATHHRSGKEEGKLKGDESEVGDVGVMGQKEDRLTDHGQKEKKEKKEEKEKKEKKERKEKKEKEAKAKGKHVDEGKNRKEMGDKKRKADKLEGEKMGSKHSQHGENEAHMAKKHKTTSQDEPYMGAIMRTNKEQFVKMQNIQLSTTSVVTIPLHLSPAEQVRAAREAILRRGHQPHLVSGQLLQLAHRPWLRTCVSGKDAQELHKEVEHLLCAITDRADLLSVLDACEAIDALVGMNAGSVVVRQVLGNTRFSVLQAISGHVMNNKGLSGPQAARLVWALAKMGFRTAPIFKSLASYVLQTPEGLTDSDISMCLWGVSKAHVADPALLERFCAHLMSGPLTCMGAHELATVAWVFAAASKDKKGEDGKKRYGILFAGLAQRAVEPAVLCTFTAQGAAKIVWGFAKLGIHDRQLMAGIADCILQLSHTVLNPYQIAITAWAFATLGVYHDRLMAGLTLQALKPQVLGLFEPRNLANTIWSLATLNIQDQPVLVTKIAERLTCIKTLAAFEEQELATVAWALAVLNSHADAALHAILTTFHALTNASVLSVAQVHQLHIHVLQQRQMLPRTYALLQDRYVWLMQGTAVYVEQAIKKSTKGAQSRFQRDIRHVLKSLKVHFREEVVLSDAGGYSVDFLLTGKRMVLEVDGPFHFLHSEGQTRAESTRVNGPTVIKRRQLESFGYQVRSVGLFEWEQLRGKPARAKHLSQLLGLDMAQEYTQR</sequence>
<dbReference type="Pfam" id="PF08373">
    <property type="entry name" value="RAP"/>
    <property type="match status" value="1"/>
</dbReference>
<evidence type="ECO:0000259" key="2">
    <source>
        <dbReference type="PROSITE" id="PS51286"/>
    </source>
</evidence>
<feature type="compositionally biased region" description="Basic and acidic residues" evidence="1">
    <location>
        <begin position="97"/>
        <end position="121"/>
    </location>
</feature>
<feature type="domain" description="RAP" evidence="2">
    <location>
        <begin position="679"/>
        <end position="744"/>
    </location>
</feature>
<feature type="compositionally biased region" description="Basic and acidic residues" evidence="1">
    <location>
        <begin position="46"/>
        <end position="56"/>
    </location>
</feature>
<feature type="compositionally biased region" description="Basic and acidic residues" evidence="1">
    <location>
        <begin position="67"/>
        <end position="91"/>
    </location>
</feature>
<gene>
    <name evidence="3" type="ORF">EGYM00392_LOCUS6176</name>
</gene>
<organism evidence="3">
    <name type="scientific">Eutreptiella gymnastica</name>
    <dbReference type="NCBI Taxonomy" id="73025"/>
    <lineage>
        <taxon>Eukaryota</taxon>
        <taxon>Discoba</taxon>
        <taxon>Euglenozoa</taxon>
        <taxon>Euglenida</taxon>
        <taxon>Spirocuta</taxon>
        <taxon>Euglenophyceae</taxon>
        <taxon>Eutreptiales</taxon>
        <taxon>Eutreptiaceae</taxon>
        <taxon>Eutreptiella</taxon>
    </lineage>
</organism>
<dbReference type="SMART" id="SM00952">
    <property type="entry name" value="RAP"/>
    <property type="match status" value="1"/>
</dbReference>
<dbReference type="InterPro" id="IPR050870">
    <property type="entry name" value="FAST_kinase"/>
</dbReference>
<dbReference type="InterPro" id="IPR013584">
    <property type="entry name" value="RAP"/>
</dbReference>
<name>A0A7S1N485_9EUGL</name>
<feature type="region of interest" description="Disordered" evidence="1">
    <location>
        <begin position="16"/>
        <end position="157"/>
    </location>
</feature>
<dbReference type="GO" id="GO:0000963">
    <property type="term" value="P:mitochondrial RNA processing"/>
    <property type="evidence" value="ECO:0007669"/>
    <property type="project" value="TreeGrafter"/>
</dbReference>
<dbReference type="AlphaFoldDB" id="A0A7S1N485"/>
<evidence type="ECO:0000256" key="1">
    <source>
        <dbReference type="SAM" id="MobiDB-lite"/>
    </source>
</evidence>
<feature type="compositionally biased region" description="Basic and acidic residues" evidence="1">
    <location>
        <begin position="127"/>
        <end position="148"/>
    </location>
</feature>
<evidence type="ECO:0000313" key="3">
    <source>
        <dbReference type="EMBL" id="CAD8995121.1"/>
    </source>
</evidence>
<reference evidence="3" key="1">
    <citation type="submission" date="2021-01" db="EMBL/GenBank/DDBJ databases">
        <authorList>
            <person name="Corre E."/>
            <person name="Pelletier E."/>
            <person name="Niang G."/>
            <person name="Scheremetjew M."/>
            <person name="Finn R."/>
            <person name="Kale V."/>
            <person name="Holt S."/>
            <person name="Cochrane G."/>
            <person name="Meng A."/>
            <person name="Brown T."/>
            <person name="Cohen L."/>
        </authorList>
    </citation>
    <scope>NUCLEOTIDE SEQUENCE</scope>
    <source>
        <strain evidence="3">NIES-381</strain>
    </source>
</reference>
<dbReference type="GO" id="GO:0044528">
    <property type="term" value="P:regulation of mitochondrial mRNA stability"/>
    <property type="evidence" value="ECO:0007669"/>
    <property type="project" value="TreeGrafter"/>
</dbReference>
<dbReference type="InterPro" id="IPR058917">
    <property type="entry name" value="RESC6_dom"/>
</dbReference>
<dbReference type="PROSITE" id="PS51286">
    <property type="entry name" value="RAP"/>
    <property type="match status" value="1"/>
</dbReference>
<dbReference type="Pfam" id="PF26188">
    <property type="entry name" value="RESC6"/>
    <property type="match status" value="1"/>
</dbReference>
<dbReference type="GO" id="GO:0005759">
    <property type="term" value="C:mitochondrial matrix"/>
    <property type="evidence" value="ECO:0007669"/>
    <property type="project" value="TreeGrafter"/>
</dbReference>
<proteinExistence type="predicted"/>